<dbReference type="OMA" id="DYQFFAS"/>
<sequence length="428" mass="47794">MLGTGLQFGKVRGEDRFYIPVKARKNHYQKQQQKQKQEVVKEDNGKNSNNSSAAAAAAAKSKPLASDNNNNTNNSSKNPKETLASRAVLGSEESEVSRSNLESFLEATRPSVPAQYFSKKTMRGWRTCDVEYQAYFTLDDLWESFKEWSAYGAGVPLLLDGSDGVVQYYVPYLSGIQLYGESVQANAKPRLAGEESDVDYYRDSSSDGSSDFEMEKGNKFSRMQGSRFSLTNELHSGVSSLSLSDENSTLQEGFSRDDSEAGNSRDRLLFEFFEQDTPYSREPLADKIFDLACKYPGLKTLRSCDLLPMSWISVAWYPIYRIPTGPTLKDLDACFLTYYSLCTPSEGSGSGQTPFVVYPNEADGTPKISLPVFGMASYKFKGSMWTQNGASECQHANSLMQAAENWLRLLQVNHPDFQFFASHGMYLL</sequence>
<dbReference type="Pfam" id="PF05623">
    <property type="entry name" value="DUF789"/>
    <property type="match status" value="1"/>
</dbReference>
<dbReference type="EMBL" id="AWWV01015705">
    <property type="protein sequence ID" value="OMO51743.1"/>
    <property type="molecule type" value="Genomic_DNA"/>
</dbReference>
<evidence type="ECO:0000256" key="1">
    <source>
        <dbReference type="SAM" id="MobiDB-lite"/>
    </source>
</evidence>
<proteinExistence type="predicted"/>
<keyword evidence="3" id="KW-1185">Reference proteome</keyword>
<dbReference type="STRING" id="210143.A0A1R3G104"/>
<feature type="compositionally biased region" description="Basic and acidic residues" evidence="1">
    <location>
        <begin position="35"/>
        <end position="45"/>
    </location>
</feature>
<reference evidence="2 3" key="1">
    <citation type="submission" date="2013-09" db="EMBL/GenBank/DDBJ databases">
        <title>Corchorus capsularis genome sequencing.</title>
        <authorList>
            <person name="Alam M."/>
            <person name="Haque M.S."/>
            <person name="Islam M.S."/>
            <person name="Emdad E.M."/>
            <person name="Islam M.M."/>
            <person name="Ahmed B."/>
            <person name="Halim A."/>
            <person name="Hossen Q.M.M."/>
            <person name="Hossain M.Z."/>
            <person name="Ahmed R."/>
            <person name="Khan M.M."/>
            <person name="Islam R."/>
            <person name="Rashid M.M."/>
            <person name="Khan S.A."/>
            <person name="Rahman M.S."/>
            <person name="Alam M."/>
        </authorList>
    </citation>
    <scope>NUCLEOTIDE SEQUENCE [LARGE SCALE GENOMIC DNA]</scope>
    <source>
        <strain evidence="3">cv. CVL-1</strain>
        <tissue evidence="2">Whole seedling</tissue>
    </source>
</reference>
<evidence type="ECO:0000313" key="2">
    <source>
        <dbReference type="EMBL" id="OMO51743.1"/>
    </source>
</evidence>
<evidence type="ECO:0000313" key="3">
    <source>
        <dbReference type="Proteomes" id="UP000188268"/>
    </source>
</evidence>
<dbReference type="PANTHER" id="PTHR31343">
    <property type="entry name" value="T15D22.8"/>
    <property type="match status" value="1"/>
</dbReference>
<gene>
    <name evidence="2" type="ORF">CCACVL1_29614</name>
</gene>
<dbReference type="Proteomes" id="UP000188268">
    <property type="component" value="Unassembled WGS sequence"/>
</dbReference>
<dbReference type="Gramene" id="OMO51743">
    <property type="protein sequence ID" value="OMO51743"/>
    <property type="gene ID" value="CCACVL1_29614"/>
</dbReference>
<name>A0A1R3G104_COCAP</name>
<comment type="caution">
    <text evidence="2">The sequence shown here is derived from an EMBL/GenBank/DDBJ whole genome shotgun (WGS) entry which is preliminary data.</text>
</comment>
<dbReference type="OrthoDB" id="784906at2759"/>
<feature type="region of interest" description="Disordered" evidence="1">
    <location>
        <begin position="194"/>
        <end position="215"/>
    </location>
</feature>
<feature type="compositionally biased region" description="Low complexity" evidence="1">
    <location>
        <begin position="46"/>
        <end position="77"/>
    </location>
</feature>
<dbReference type="InterPro" id="IPR008507">
    <property type="entry name" value="DUF789"/>
</dbReference>
<accession>A0A1R3G104</accession>
<organism evidence="2 3">
    <name type="scientific">Corchorus capsularis</name>
    <name type="common">Jute</name>
    <dbReference type="NCBI Taxonomy" id="210143"/>
    <lineage>
        <taxon>Eukaryota</taxon>
        <taxon>Viridiplantae</taxon>
        <taxon>Streptophyta</taxon>
        <taxon>Embryophyta</taxon>
        <taxon>Tracheophyta</taxon>
        <taxon>Spermatophyta</taxon>
        <taxon>Magnoliopsida</taxon>
        <taxon>eudicotyledons</taxon>
        <taxon>Gunneridae</taxon>
        <taxon>Pentapetalae</taxon>
        <taxon>rosids</taxon>
        <taxon>malvids</taxon>
        <taxon>Malvales</taxon>
        <taxon>Malvaceae</taxon>
        <taxon>Grewioideae</taxon>
        <taxon>Apeibeae</taxon>
        <taxon>Corchorus</taxon>
    </lineage>
</organism>
<feature type="region of interest" description="Disordered" evidence="1">
    <location>
        <begin position="22"/>
        <end position="91"/>
    </location>
</feature>
<dbReference type="AlphaFoldDB" id="A0A1R3G104"/>
<dbReference type="PANTHER" id="PTHR31343:SF5">
    <property type="entry name" value="DUF789 FAMILY PROTEIN"/>
    <property type="match status" value="1"/>
</dbReference>
<protein>
    <submittedName>
        <fullName evidence="2">Uncharacterized protein</fullName>
    </submittedName>
</protein>